<accession>V4LYS6</accession>
<evidence type="ECO:0000259" key="7">
    <source>
        <dbReference type="PROSITE" id="PS51473"/>
    </source>
</evidence>
<dbReference type="KEGG" id="eus:EUTSA_v10021968mg"/>
<comment type="subcellular location">
    <subcellularLocation>
        <location evidence="1">Secreted</location>
    </subcellularLocation>
</comment>
<dbReference type="STRING" id="72664.V4LYS6"/>
<dbReference type="Proteomes" id="UP000030689">
    <property type="component" value="Unassembled WGS sequence"/>
</dbReference>
<reference evidence="8 9" key="1">
    <citation type="journal article" date="2013" name="Front. Plant Sci.">
        <title>The Reference Genome of the Halophytic Plant Eutrema salsugineum.</title>
        <authorList>
            <person name="Yang R."/>
            <person name="Jarvis D.E."/>
            <person name="Chen H."/>
            <person name="Beilstein M.A."/>
            <person name="Grimwood J."/>
            <person name="Jenkins J."/>
            <person name="Shu S."/>
            <person name="Prochnik S."/>
            <person name="Xin M."/>
            <person name="Ma C."/>
            <person name="Schmutz J."/>
            <person name="Wing R.A."/>
            <person name="Mitchell-Olds T."/>
            <person name="Schumaker K.S."/>
            <person name="Wang X."/>
        </authorList>
    </citation>
    <scope>NUCLEOTIDE SEQUENCE [LARGE SCALE GENOMIC DNA]</scope>
</reference>
<dbReference type="EMBL" id="KI517408">
    <property type="protein sequence ID" value="ESQ47677.1"/>
    <property type="molecule type" value="Genomic_DNA"/>
</dbReference>
<dbReference type="Gramene" id="ESQ47677">
    <property type="protein sequence ID" value="ESQ47677"/>
    <property type="gene ID" value="EUTSA_v10021968mg"/>
</dbReference>
<dbReference type="InterPro" id="IPR050581">
    <property type="entry name" value="CRR_secretory_protein"/>
</dbReference>
<dbReference type="GO" id="GO:0005576">
    <property type="term" value="C:extracellular region"/>
    <property type="evidence" value="ECO:0007669"/>
    <property type="project" value="UniProtKB-SubCell"/>
</dbReference>
<dbReference type="PANTHER" id="PTHR32411:SF70">
    <property type="entry name" value="CYSTEINE-RICH REPEAT SECRETORY PROTEIN 26-RELATED"/>
    <property type="match status" value="1"/>
</dbReference>
<evidence type="ECO:0000256" key="3">
    <source>
        <dbReference type="ARBA" id="ARBA00022729"/>
    </source>
</evidence>
<comment type="similarity">
    <text evidence="5">Belongs to the cysteine-rich repeat secretory protein family.</text>
</comment>
<feature type="signal peptide" evidence="6">
    <location>
        <begin position="1"/>
        <end position="26"/>
    </location>
</feature>
<dbReference type="PROSITE" id="PS51473">
    <property type="entry name" value="GNK2"/>
    <property type="match status" value="2"/>
</dbReference>
<keyword evidence="4" id="KW-0677">Repeat</keyword>
<dbReference type="PANTHER" id="PTHR32411">
    <property type="entry name" value="CYSTEINE-RICH REPEAT SECRETORY PROTEIN 38-RELATED"/>
    <property type="match status" value="1"/>
</dbReference>
<dbReference type="CDD" id="cd23509">
    <property type="entry name" value="Gnk2-like"/>
    <property type="match status" value="2"/>
</dbReference>
<feature type="domain" description="Gnk2-homologous" evidence="7">
    <location>
        <begin position="136"/>
        <end position="246"/>
    </location>
</feature>
<feature type="chain" id="PRO_5004721288" description="Gnk2-homologous domain-containing protein" evidence="6">
    <location>
        <begin position="27"/>
        <end position="250"/>
    </location>
</feature>
<dbReference type="Pfam" id="PF01657">
    <property type="entry name" value="Stress-antifung"/>
    <property type="match status" value="2"/>
</dbReference>
<dbReference type="eggNOG" id="ENOG502QPWH">
    <property type="taxonomic scope" value="Eukaryota"/>
</dbReference>
<keyword evidence="2" id="KW-0964">Secreted</keyword>
<proteinExistence type="inferred from homology"/>
<dbReference type="AlphaFoldDB" id="V4LYS6"/>
<feature type="domain" description="Gnk2-homologous" evidence="7">
    <location>
        <begin position="29"/>
        <end position="128"/>
    </location>
</feature>
<dbReference type="OMA" id="CLEWITQ"/>
<sequence>MSSSFGSVSILAMVAIQLLLIRSVWSLNLNNVYLSHKCNNTQGKYTPGSVFERNLNQVIRNLSTFDLRNDIPPNTVFVMIQCRGDSYGSKCHSCLSTAISGLRQRCPGNKGGIIWYDQCLLEISTYSYDRVSRIDYDNILCMSNPKNVSGNPQRFNKVRKDLFQKLMLEVSRKGEDGKGPLYATGESTLGIKKLYAMVQCTNDLFENGCYVCQEWLAEKYGKCGDGKQGARVLGRSCNLRYELYPFLRSN</sequence>
<keyword evidence="3 6" id="KW-0732">Signal</keyword>
<evidence type="ECO:0000256" key="2">
    <source>
        <dbReference type="ARBA" id="ARBA00022525"/>
    </source>
</evidence>
<evidence type="ECO:0000313" key="9">
    <source>
        <dbReference type="Proteomes" id="UP000030689"/>
    </source>
</evidence>
<evidence type="ECO:0000256" key="6">
    <source>
        <dbReference type="SAM" id="SignalP"/>
    </source>
</evidence>
<name>V4LYS6_EUTSA</name>
<dbReference type="Gene3D" id="3.30.430.20">
    <property type="entry name" value="Gnk2 domain, C-X8-C-X2-C motif"/>
    <property type="match status" value="2"/>
</dbReference>
<evidence type="ECO:0000256" key="1">
    <source>
        <dbReference type="ARBA" id="ARBA00004613"/>
    </source>
</evidence>
<evidence type="ECO:0000256" key="5">
    <source>
        <dbReference type="ARBA" id="ARBA00038515"/>
    </source>
</evidence>
<keyword evidence="9" id="KW-1185">Reference proteome</keyword>
<protein>
    <recommendedName>
        <fullName evidence="7">Gnk2-homologous domain-containing protein</fullName>
    </recommendedName>
</protein>
<dbReference type="InterPro" id="IPR002902">
    <property type="entry name" value="GNK2"/>
</dbReference>
<evidence type="ECO:0000256" key="4">
    <source>
        <dbReference type="ARBA" id="ARBA00022737"/>
    </source>
</evidence>
<organism evidence="8 9">
    <name type="scientific">Eutrema salsugineum</name>
    <name type="common">Saltwater cress</name>
    <name type="synonym">Sisymbrium salsugineum</name>
    <dbReference type="NCBI Taxonomy" id="72664"/>
    <lineage>
        <taxon>Eukaryota</taxon>
        <taxon>Viridiplantae</taxon>
        <taxon>Streptophyta</taxon>
        <taxon>Embryophyta</taxon>
        <taxon>Tracheophyta</taxon>
        <taxon>Spermatophyta</taxon>
        <taxon>Magnoliopsida</taxon>
        <taxon>eudicotyledons</taxon>
        <taxon>Gunneridae</taxon>
        <taxon>Pentapetalae</taxon>
        <taxon>rosids</taxon>
        <taxon>malvids</taxon>
        <taxon>Brassicales</taxon>
        <taxon>Brassicaceae</taxon>
        <taxon>Eutremeae</taxon>
        <taxon>Eutrema</taxon>
    </lineage>
</organism>
<gene>
    <name evidence="8" type="ORF">EUTSA_v10021968mg</name>
</gene>
<evidence type="ECO:0000313" key="8">
    <source>
        <dbReference type="EMBL" id="ESQ47677.1"/>
    </source>
</evidence>
<dbReference type="InterPro" id="IPR038408">
    <property type="entry name" value="GNK2_sf"/>
</dbReference>